<dbReference type="GO" id="GO:0005737">
    <property type="term" value="C:cytoplasm"/>
    <property type="evidence" value="ECO:0007669"/>
    <property type="project" value="TreeGrafter"/>
</dbReference>
<comment type="caution">
    <text evidence="4">The sequence shown here is derived from an EMBL/GenBank/DDBJ whole genome shotgun (WGS) entry which is preliminary data.</text>
</comment>
<evidence type="ECO:0008006" key="6">
    <source>
        <dbReference type="Google" id="ProtNLM"/>
    </source>
</evidence>
<dbReference type="PANTHER" id="PTHR48100">
    <property type="entry name" value="BROAD-SPECIFICITY PHOSPHATASE YOR283W-RELATED"/>
    <property type="match status" value="1"/>
</dbReference>
<dbReference type="Proteomes" id="UP000229847">
    <property type="component" value="Unassembled WGS sequence"/>
</dbReference>
<feature type="binding site" evidence="3">
    <location>
        <begin position="7"/>
        <end position="14"/>
    </location>
    <ligand>
        <name>substrate</name>
    </ligand>
</feature>
<dbReference type="PROSITE" id="PS00175">
    <property type="entry name" value="PG_MUTASE"/>
    <property type="match status" value="1"/>
</dbReference>
<feature type="binding site" evidence="3">
    <location>
        <position position="56"/>
    </location>
    <ligand>
        <name>substrate</name>
    </ligand>
</feature>
<name>A0A2H0BIA9_9BACT</name>
<dbReference type="InterPro" id="IPR013078">
    <property type="entry name" value="His_Pase_superF_clade-1"/>
</dbReference>
<dbReference type="SMART" id="SM00855">
    <property type="entry name" value="PGAM"/>
    <property type="match status" value="1"/>
</dbReference>
<evidence type="ECO:0000256" key="3">
    <source>
        <dbReference type="PIRSR" id="PIRSR613078-2"/>
    </source>
</evidence>
<evidence type="ECO:0000256" key="1">
    <source>
        <dbReference type="ARBA" id="ARBA00023152"/>
    </source>
</evidence>
<dbReference type="CDD" id="cd07067">
    <property type="entry name" value="HP_PGM_like"/>
    <property type="match status" value="1"/>
</dbReference>
<dbReference type="InterPro" id="IPR029033">
    <property type="entry name" value="His_PPase_superfam"/>
</dbReference>
<gene>
    <name evidence="4" type="ORF">COX03_03240</name>
</gene>
<proteinExistence type="predicted"/>
<evidence type="ECO:0000313" key="5">
    <source>
        <dbReference type="Proteomes" id="UP000229847"/>
    </source>
</evidence>
<dbReference type="SUPFAM" id="SSF53254">
    <property type="entry name" value="Phosphoglycerate mutase-like"/>
    <property type="match status" value="1"/>
</dbReference>
<evidence type="ECO:0000313" key="4">
    <source>
        <dbReference type="EMBL" id="PIP57413.1"/>
    </source>
</evidence>
<dbReference type="Pfam" id="PF00300">
    <property type="entry name" value="His_Phos_1"/>
    <property type="match status" value="1"/>
</dbReference>
<organism evidence="4 5">
    <name type="scientific">Candidatus Woesebacteria bacterium CG22_combo_CG10-13_8_21_14_all_39_10</name>
    <dbReference type="NCBI Taxonomy" id="1975059"/>
    <lineage>
        <taxon>Bacteria</taxon>
        <taxon>Candidatus Woeseibacteriota</taxon>
    </lineage>
</organism>
<dbReference type="EMBL" id="PCSW01000098">
    <property type="protein sequence ID" value="PIP57413.1"/>
    <property type="molecule type" value="Genomic_DNA"/>
</dbReference>
<dbReference type="Gene3D" id="3.40.50.1240">
    <property type="entry name" value="Phosphoglycerate mutase-like"/>
    <property type="match status" value="1"/>
</dbReference>
<protein>
    <recommendedName>
        <fullName evidence="6">Histidine phosphatase family protein</fullName>
    </recommendedName>
</protein>
<accession>A0A2H0BIA9</accession>
<dbReference type="AlphaFoldDB" id="A0A2H0BIA9"/>
<keyword evidence="1" id="KW-0324">Glycolysis</keyword>
<dbReference type="GO" id="GO:0016791">
    <property type="term" value="F:phosphatase activity"/>
    <property type="evidence" value="ECO:0007669"/>
    <property type="project" value="TreeGrafter"/>
</dbReference>
<dbReference type="InterPro" id="IPR050275">
    <property type="entry name" value="PGM_Phosphatase"/>
</dbReference>
<dbReference type="PANTHER" id="PTHR48100:SF1">
    <property type="entry name" value="HISTIDINE PHOSPHATASE FAMILY PROTEIN-RELATED"/>
    <property type="match status" value="1"/>
</dbReference>
<sequence>MILYLVRHGESLANKNLFHHKPETPLSKKGVEQAKIVTERLKNIKVDFVYSSPLKRAKQTAEIISKRKNLSVEFWEDLREIRVPSKVWGKPLDDKEIAIIDEQSLQSFLMGKRYSDEETFAELSARGQSVLNHLLKEHKDQKVLCVSHGTMTKMIVARILFGNKLTPKIFVVLRKHLWANNTGITICEYTEKYGWTLNTWNDTSHL</sequence>
<dbReference type="InterPro" id="IPR001345">
    <property type="entry name" value="PG/BPGM_mutase_AS"/>
</dbReference>
<keyword evidence="2" id="KW-0413">Isomerase</keyword>
<evidence type="ECO:0000256" key="2">
    <source>
        <dbReference type="ARBA" id="ARBA00023235"/>
    </source>
</evidence>
<reference evidence="4 5" key="1">
    <citation type="submission" date="2017-09" db="EMBL/GenBank/DDBJ databases">
        <title>Depth-based differentiation of microbial function through sediment-hosted aquifers and enrichment of novel symbionts in the deep terrestrial subsurface.</title>
        <authorList>
            <person name="Probst A.J."/>
            <person name="Ladd B."/>
            <person name="Jarett J.K."/>
            <person name="Geller-Mcgrath D.E."/>
            <person name="Sieber C.M."/>
            <person name="Emerson J.B."/>
            <person name="Anantharaman K."/>
            <person name="Thomas B.C."/>
            <person name="Malmstrom R."/>
            <person name="Stieglmeier M."/>
            <person name="Klingl A."/>
            <person name="Woyke T."/>
            <person name="Ryan C.M."/>
            <person name="Banfield J.F."/>
        </authorList>
    </citation>
    <scope>NUCLEOTIDE SEQUENCE [LARGE SCALE GENOMIC DNA]</scope>
    <source>
        <strain evidence="4">CG22_combo_CG10-13_8_21_14_all_39_10</strain>
    </source>
</reference>